<proteinExistence type="predicted"/>
<organism evidence="3 4">
    <name type="scientific">Suillus fuscotomentosus</name>
    <dbReference type="NCBI Taxonomy" id="1912939"/>
    <lineage>
        <taxon>Eukaryota</taxon>
        <taxon>Fungi</taxon>
        <taxon>Dikarya</taxon>
        <taxon>Basidiomycota</taxon>
        <taxon>Agaricomycotina</taxon>
        <taxon>Agaricomycetes</taxon>
        <taxon>Agaricomycetidae</taxon>
        <taxon>Boletales</taxon>
        <taxon>Suillineae</taxon>
        <taxon>Suillaceae</taxon>
        <taxon>Suillus</taxon>
    </lineage>
</organism>
<dbReference type="EMBL" id="JABBWK010000094">
    <property type="protein sequence ID" value="KAG1893641.1"/>
    <property type="molecule type" value="Genomic_DNA"/>
</dbReference>
<dbReference type="Pfam" id="PF20151">
    <property type="entry name" value="DUF6533"/>
    <property type="match status" value="1"/>
</dbReference>
<keyword evidence="4" id="KW-1185">Reference proteome</keyword>
<comment type="caution">
    <text evidence="3">The sequence shown here is derived from an EMBL/GenBank/DDBJ whole genome shotgun (WGS) entry which is preliminary data.</text>
</comment>
<sequence>MSAQQQSASIAVQQLTLTIVSFTLVVYDHAITFAQEVTFFWSSPWSPSRILYLSIRYLALAQVCLTALAQIGAAKFYNYPVNSAGVLQWTTLLD</sequence>
<keyword evidence="1" id="KW-1133">Transmembrane helix</keyword>
<dbReference type="Proteomes" id="UP001195769">
    <property type="component" value="Unassembled WGS sequence"/>
</dbReference>
<keyword evidence="1" id="KW-0472">Membrane</keyword>
<protein>
    <recommendedName>
        <fullName evidence="2">DUF6533 domain-containing protein</fullName>
    </recommendedName>
</protein>
<feature type="domain" description="DUF6533" evidence="2">
    <location>
        <begin position="18"/>
        <end position="61"/>
    </location>
</feature>
<feature type="transmembrane region" description="Helical" evidence="1">
    <location>
        <begin position="50"/>
        <end position="69"/>
    </location>
</feature>
<reference evidence="3" key="1">
    <citation type="journal article" date="2020" name="New Phytol.">
        <title>Comparative genomics reveals dynamic genome evolution in host specialist ectomycorrhizal fungi.</title>
        <authorList>
            <person name="Lofgren L.A."/>
            <person name="Nguyen N.H."/>
            <person name="Vilgalys R."/>
            <person name="Ruytinx J."/>
            <person name="Liao H.L."/>
            <person name="Branco S."/>
            <person name="Kuo A."/>
            <person name="LaButti K."/>
            <person name="Lipzen A."/>
            <person name="Andreopoulos W."/>
            <person name="Pangilinan J."/>
            <person name="Riley R."/>
            <person name="Hundley H."/>
            <person name="Na H."/>
            <person name="Barry K."/>
            <person name="Grigoriev I.V."/>
            <person name="Stajich J.E."/>
            <person name="Kennedy P.G."/>
        </authorList>
    </citation>
    <scope>NUCLEOTIDE SEQUENCE</scope>
    <source>
        <strain evidence="3">FC203</strain>
    </source>
</reference>
<dbReference type="RefSeq" id="XP_041219217.1">
    <property type="nucleotide sequence ID" value="XM_041373194.1"/>
</dbReference>
<dbReference type="GeneID" id="64667492"/>
<dbReference type="InterPro" id="IPR045340">
    <property type="entry name" value="DUF6533"/>
</dbReference>
<gene>
    <name evidence="3" type="ORF">F5891DRAFT_767960</name>
</gene>
<dbReference type="AlphaFoldDB" id="A0AAD4DTM1"/>
<name>A0AAD4DTM1_9AGAM</name>
<keyword evidence="1" id="KW-0812">Transmembrane</keyword>
<accession>A0AAD4DTM1</accession>
<evidence type="ECO:0000256" key="1">
    <source>
        <dbReference type="SAM" id="Phobius"/>
    </source>
</evidence>
<evidence type="ECO:0000313" key="4">
    <source>
        <dbReference type="Proteomes" id="UP001195769"/>
    </source>
</evidence>
<evidence type="ECO:0000259" key="2">
    <source>
        <dbReference type="Pfam" id="PF20151"/>
    </source>
</evidence>
<evidence type="ECO:0000313" key="3">
    <source>
        <dbReference type="EMBL" id="KAG1893641.1"/>
    </source>
</evidence>